<organism evidence="1 2">
    <name type="scientific">Acinetobacter baumannii</name>
    <dbReference type="NCBI Taxonomy" id="470"/>
    <lineage>
        <taxon>Bacteria</taxon>
        <taxon>Pseudomonadati</taxon>
        <taxon>Pseudomonadota</taxon>
        <taxon>Gammaproteobacteria</taxon>
        <taxon>Moraxellales</taxon>
        <taxon>Moraxellaceae</taxon>
        <taxon>Acinetobacter</taxon>
        <taxon>Acinetobacter calcoaceticus/baumannii complex</taxon>
    </lineage>
</organism>
<dbReference type="RefSeq" id="WP_114213636.1">
    <property type="nucleotide sequence ID" value="NZ_CP059303.1"/>
</dbReference>
<accession>A0A6L8MCM0</accession>
<protein>
    <submittedName>
        <fullName evidence="1">Uncharacterized protein</fullName>
    </submittedName>
</protein>
<evidence type="ECO:0000313" key="1">
    <source>
        <dbReference type="EMBL" id="MYM80204.1"/>
    </source>
</evidence>
<gene>
    <name evidence="1" type="ORF">GSE42_20040</name>
</gene>
<evidence type="ECO:0000313" key="2">
    <source>
        <dbReference type="Proteomes" id="UP000480763"/>
    </source>
</evidence>
<proteinExistence type="predicted"/>
<name>A0A6L8MCM0_ACIBA</name>
<dbReference type="EMBL" id="WWCH01000008">
    <property type="protein sequence ID" value="MYM80204.1"/>
    <property type="molecule type" value="Genomic_DNA"/>
</dbReference>
<reference evidence="1 2" key="1">
    <citation type="journal article" date="2017" name="Ann. Clin. Microbiol. Antimicrob.">
        <title>New eight genes identified at the clinical multidrug-resistant Acinetobacter baumannii DMS06669 strain in a Vietnam hospital.</title>
        <authorList>
            <person name="Si-Tuan N."/>
            <person name="Ngoc H.M."/>
            <person name="Hang P.T.T."/>
            <person name="Nguyen C."/>
            <person name="Van P.H."/>
            <person name="Huong N.T."/>
        </authorList>
    </citation>
    <scope>NUCLEOTIDE SEQUENCE [LARGE SCALE GENOMIC DNA]</scope>
    <source>
        <strain evidence="1 2">DMS06669</strain>
    </source>
</reference>
<dbReference type="AlphaFoldDB" id="A0A6L8MCM0"/>
<sequence length="270" mass="32069">MFLIINILSCRFHVDYFQKSESSFFDPDMFGKISNNRKILYFLEGEQEKVAPAINSEIEKLTHLLIIKDNRINLCDALYKVAFVGNIDYRDNPLSNQYLTKQINKIVKNFRSISGLFNNGDDIELLRLPFINFNSDLYKELPEIIKNSSSLESFQDEFNARLAVIRKRYRKPKRRSENKRKFFMDEDEKYFELGKENHSRHETGSPHDVFCNLKAHLRFGHKLDEKRHFNVSYDEANTSKINGDYLDCHKRYVPFKKRVHLNIFSNDFIT</sequence>
<dbReference type="Proteomes" id="UP000480763">
    <property type="component" value="Unassembled WGS sequence"/>
</dbReference>
<comment type="caution">
    <text evidence="1">The sequence shown here is derived from an EMBL/GenBank/DDBJ whole genome shotgun (WGS) entry which is preliminary data.</text>
</comment>